<dbReference type="InterPro" id="IPR011611">
    <property type="entry name" value="PfkB_dom"/>
</dbReference>
<dbReference type="Pfam" id="PF00294">
    <property type="entry name" value="PfkB"/>
    <property type="match status" value="2"/>
</dbReference>
<comment type="caution">
    <text evidence="4">The sequence shown here is derived from an EMBL/GenBank/DDBJ whole genome shotgun (WGS) entry which is preliminary data.</text>
</comment>
<accession>A0ABN3EQ07</accession>
<keyword evidence="2 4" id="KW-0418">Kinase</keyword>
<dbReference type="Gene3D" id="3.40.1190.20">
    <property type="match status" value="1"/>
</dbReference>
<feature type="domain" description="Carbohydrate kinase PfkB" evidence="3">
    <location>
        <begin position="22"/>
        <end position="130"/>
    </location>
</feature>
<evidence type="ECO:0000313" key="5">
    <source>
        <dbReference type="Proteomes" id="UP001500305"/>
    </source>
</evidence>
<organism evidence="4 5">
    <name type="scientific">Kitasatospora cystarginea</name>
    <dbReference type="NCBI Taxonomy" id="58350"/>
    <lineage>
        <taxon>Bacteria</taxon>
        <taxon>Bacillati</taxon>
        <taxon>Actinomycetota</taxon>
        <taxon>Actinomycetes</taxon>
        <taxon>Kitasatosporales</taxon>
        <taxon>Streptomycetaceae</taxon>
        <taxon>Kitasatospora</taxon>
    </lineage>
</organism>
<keyword evidence="1" id="KW-0808">Transferase</keyword>
<dbReference type="Proteomes" id="UP001500305">
    <property type="component" value="Unassembled WGS sequence"/>
</dbReference>
<name>A0ABN3EQ07_9ACTN</name>
<proteinExistence type="predicted"/>
<dbReference type="InterPro" id="IPR029056">
    <property type="entry name" value="Ribokinase-like"/>
</dbReference>
<gene>
    <name evidence="4" type="ORF">GCM10010430_58800</name>
</gene>
<keyword evidence="5" id="KW-1185">Reference proteome</keyword>
<evidence type="ECO:0000256" key="2">
    <source>
        <dbReference type="ARBA" id="ARBA00022777"/>
    </source>
</evidence>
<protein>
    <submittedName>
        <fullName evidence="4">PfkB family carbohydrate kinase</fullName>
    </submittedName>
</protein>
<evidence type="ECO:0000256" key="1">
    <source>
        <dbReference type="ARBA" id="ARBA00022679"/>
    </source>
</evidence>
<evidence type="ECO:0000259" key="3">
    <source>
        <dbReference type="Pfam" id="PF00294"/>
    </source>
</evidence>
<dbReference type="SUPFAM" id="SSF53613">
    <property type="entry name" value="Ribokinase-like"/>
    <property type="match status" value="1"/>
</dbReference>
<dbReference type="RefSeq" id="WP_344639540.1">
    <property type="nucleotide sequence ID" value="NZ_BAAATR010000033.1"/>
</dbReference>
<reference evidence="4 5" key="1">
    <citation type="journal article" date="2019" name="Int. J. Syst. Evol. Microbiol.">
        <title>The Global Catalogue of Microorganisms (GCM) 10K type strain sequencing project: providing services to taxonomists for standard genome sequencing and annotation.</title>
        <authorList>
            <consortium name="The Broad Institute Genomics Platform"/>
            <consortium name="The Broad Institute Genome Sequencing Center for Infectious Disease"/>
            <person name="Wu L."/>
            <person name="Ma J."/>
        </authorList>
    </citation>
    <scope>NUCLEOTIDE SEQUENCE [LARGE SCALE GENOMIC DNA]</scope>
    <source>
        <strain evidence="4 5">JCM 7356</strain>
    </source>
</reference>
<dbReference type="GO" id="GO:0016301">
    <property type="term" value="F:kinase activity"/>
    <property type="evidence" value="ECO:0007669"/>
    <property type="project" value="UniProtKB-KW"/>
</dbReference>
<feature type="domain" description="Carbohydrate kinase PfkB" evidence="3">
    <location>
        <begin position="158"/>
        <end position="285"/>
    </location>
</feature>
<dbReference type="EMBL" id="BAAATR010000033">
    <property type="protein sequence ID" value="GAA2266060.1"/>
    <property type="molecule type" value="Genomic_DNA"/>
</dbReference>
<sequence length="302" mass="31584">MDEDALLCDTPLRRPTGPDRFRVAVVGHVEWTTIARVETVPLPGDVIHADPLWQGPAGGGAVAAVGLAELAGGCTFFTALGDDDAGHSSRTELERRGVRVLAAPRQGRTREAVSMVDGSGERTTVTLGERLEPAGGDALDWRELAGFDAVFFTAGDTAVLRAARQAAVLVVTSRELATVSRSGVVVDAMVGSAHDPAERYDHTLLAEPPELLVSTEGVRGGRFVRRGEPARRYPAIEAPGPVVDTYGVGDNFAAALTFALGSGSRTWEALEFAARRSASCVARRGPFEATALAGAGQRGAGT</sequence>
<dbReference type="PANTHER" id="PTHR10584">
    <property type="entry name" value="SUGAR KINASE"/>
    <property type="match status" value="1"/>
</dbReference>
<dbReference type="PANTHER" id="PTHR10584:SF166">
    <property type="entry name" value="RIBOKINASE"/>
    <property type="match status" value="1"/>
</dbReference>
<evidence type="ECO:0000313" key="4">
    <source>
        <dbReference type="EMBL" id="GAA2266060.1"/>
    </source>
</evidence>